<evidence type="ECO:0000313" key="4">
    <source>
        <dbReference type="Proteomes" id="UP001444661"/>
    </source>
</evidence>
<keyword evidence="2" id="KW-0472">Membrane</keyword>
<keyword evidence="2" id="KW-1133">Transmembrane helix</keyword>
<keyword evidence="4" id="KW-1185">Reference proteome</keyword>
<protein>
    <submittedName>
        <fullName evidence="3">Uncharacterized protein</fullName>
    </submittedName>
</protein>
<reference evidence="3 4" key="1">
    <citation type="submission" date="2023-01" db="EMBL/GenBank/DDBJ databases">
        <title>Analysis of 21 Apiospora genomes using comparative genomics revels a genus with tremendous synthesis potential of carbohydrate active enzymes and secondary metabolites.</title>
        <authorList>
            <person name="Sorensen T."/>
        </authorList>
    </citation>
    <scope>NUCLEOTIDE SEQUENCE [LARGE SCALE GENOMIC DNA]</scope>
    <source>
        <strain evidence="3 4">CBS 33761</strain>
    </source>
</reference>
<comment type="caution">
    <text evidence="3">The sequence shown here is derived from an EMBL/GenBank/DDBJ whole genome shotgun (WGS) entry which is preliminary data.</text>
</comment>
<dbReference type="EMBL" id="JAQQWK010000011">
    <property type="protein sequence ID" value="KAK8023896.1"/>
    <property type="molecule type" value="Genomic_DNA"/>
</dbReference>
<dbReference type="Proteomes" id="UP001444661">
    <property type="component" value="Unassembled WGS sequence"/>
</dbReference>
<name>A0ABR1S143_9PEZI</name>
<evidence type="ECO:0000256" key="1">
    <source>
        <dbReference type="SAM" id="MobiDB-lite"/>
    </source>
</evidence>
<evidence type="ECO:0000313" key="3">
    <source>
        <dbReference type="EMBL" id="KAK8023896.1"/>
    </source>
</evidence>
<feature type="region of interest" description="Disordered" evidence="1">
    <location>
        <begin position="212"/>
        <end position="250"/>
    </location>
</feature>
<evidence type="ECO:0000256" key="2">
    <source>
        <dbReference type="SAM" id="Phobius"/>
    </source>
</evidence>
<proteinExistence type="predicted"/>
<organism evidence="3 4">
    <name type="scientific">Apiospora rasikravindrae</name>
    <dbReference type="NCBI Taxonomy" id="990691"/>
    <lineage>
        <taxon>Eukaryota</taxon>
        <taxon>Fungi</taxon>
        <taxon>Dikarya</taxon>
        <taxon>Ascomycota</taxon>
        <taxon>Pezizomycotina</taxon>
        <taxon>Sordariomycetes</taxon>
        <taxon>Xylariomycetidae</taxon>
        <taxon>Amphisphaeriales</taxon>
        <taxon>Apiosporaceae</taxon>
        <taxon>Apiospora</taxon>
    </lineage>
</organism>
<sequence>MSNHGPLPTPFVTSPACKTQMTSVYQYERFLLQGPPLGHMRCMPDKYVPSTDHYYSPYSVCPSGYTSACQTINAIGTLTETWIACCPTQKKFTCMMSPLTSHQYTLGCESTLPGAGWTLTSVKAIDSKGATSVMCTHTGTAGGAVNAYSVQLRYVAARNASPTATITPTPDPSPGLSTGAAVGIGIGCTVAFVAIVTVAAFFLMWRRRRQRQEQGAEPGPLSASPEPEPHGGPHAPYPPPTEVALDQQYIRAPGYELDATQPKLELYVGQHNTAEMPAIRA</sequence>
<gene>
    <name evidence="3" type="ORF">PG993_011962</name>
</gene>
<keyword evidence="2" id="KW-0812">Transmembrane</keyword>
<accession>A0ABR1S143</accession>
<feature type="transmembrane region" description="Helical" evidence="2">
    <location>
        <begin position="180"/>
        <end position="205"/>
    </location>
</feature>